<dbReference type="EMBL" id="PEDL01000002">
    <property type="protein sequence ID" value="PHV71757.1"/>
    <property type="molecule type" value="Genomic_DNA"/>
</dbReference>
<keyword evidence="1" id="KW-0282">Flagellum</keyword>
<evidence type="ECO:0000313" key="1">
    <source>
        <dbReference type="EMBL" id="PHV71757.1"/>
    </source>
</evidence>
<dbReference type="Proteomes" id="UP000224460">
    <property type="component" value="Unassembled WGS sequence"/>
</dbReference>
<protein>
    <submittedName>
        <fullName evidence="1">Flagellar biosynthetic protein FliR</fullName>
    </submittedName>
</protein>
<comment type="caution">
    <text evidence="1">The sequence shown here is derived from an EMBL/GenBank/DDBJ whole genome shotgun (WGS) entry which is preliminary data.</text>
</comment>
<keyword evidence="2" id="KW-1185">Reference proteome</keyword>
<organism evidence="1 2">
    <name type="scientific">Sporanaerobium hydrogeniformans</name>
    <dbReference type="NCBI Taxonomy" id="3072179"/>
    <lineage>
        <taxon>Bacteria</taxon>
        <taxon>Bacillati</taxon>
        <taxon>Bacillota</taxon>
        <taxon>Clostridia</taxon>
        <taxon>Lachnospirales</taxon>
        <taxon>Lachnospiraceae</taxon>
        <taxon>Sporanaerobium</taxon>
    </lineage>
</organism>
<reference evidence="1" key="1">
    <citation type="submission" date="2017-10" db="EMBL/GenBank/DDBJ databases">
        <title>Genome sequence of cellulolytic Lachnospiraceae bacterium XHS1971 isolated from hotspring sediment.</title>
        <authorList>
            <person name="Vasudevan G."/>
            <person name="Joshi A.J."/>
            <person name="Hivarkar S."/>
            <person name="Lanjekar V.B."/>
            <person name="Dhakephalkar P.K."/>
            <person name="Dagar S."/>
        </authorList>
    </citation>
    <scope>NUCLEOTIDE SEQUENCE</scope>
    <source>
        <strain evidence="1">XHS1971</strain>
    </source>
</reference>
<keyword evidence="1" id="KW-0969">Cilium</keyword>
<keyword evidence="1" id="KW-0966">Cell projection</keyword>
<gene>
    <name evidence="1" type="ORF">CS063_04150</name>
</gene>
<sequence>MEELMSLYKDIDIFLLVFCRIICAFIFLPVTEESKIPPLALSGLSAILALITIYTGQVTKPIYNPTLLGYTFVIVKECMVGLIISFGMKIFFQVYYFMGMLFGMQSGMSMSQLYDPAAGAQVPTIGRFYMLGFSVIFILSGGYEWFITILIDSYKKIPIDQAVFGPHVMKAIVEAISNYWLISFKLTMPILGVLLIIDWGLGILARTVPQMNMFIIGIPLKMLVLFFLLIVTLGLFTVFNDIILDELIGTVMSLIQGMIS</sequence>
<proteinExistence type="predicted"/>
<name>A0AC61DFM3_9FIRM</name>
<accession>A0AC61DFM3</accession>
<evidence type="ECO:0000313" key="2">
    <source>
        <dbReference type="Proteomes" id="UP000224460"/>
    </source>
</evidence>